<keyword evidence="12" id="KW-1185">Reference proteome</keyword>
<feature type="region of interest" description="Disordered" evidence="9">
    <location>
        <begin position="118"/>
        <end position="163"/>
    </location>
</feature>
<keyword evidence="4" id="KW-0132">Cell division</keyword>
<dbReference type="GO" id="GO:0051301">
    <property type="term" value="P:cell division"/>
    <property type="evidence" value="ECO:0007669"/>
    <property type="project" value="UniProtKB-KW"/>
</dbReference>
<dbReference type="PROSITE" id="PS50021">
    <property type="entry name" value="CH"/>
    <property type="match status" value="1"/>
</dbReference>
<dbReference type="GO" id="GO:0051010">
    <property type="term" value="F:microtubule plus-end binding"/>
    <property type="evidence" value="ECO:0007669"/>
    <property type="project" value="UniProtKB-ARBA"/>
</dbReference>
<dbReference type="GO" id="GO:0030473">
    <property type="term" value="P:nuclear migration along microtubule"/>
    <property type="evidence" value="ECO:0007669"/>
    <property type="project" value="UniProtKB-ARBA"/>
</dbReference>
<dbReference type="FunFam" id="1.10.418.10:FF:000028">
    <property type="entry name" value="RP/EB family microtubule-associated protein"/>
    <property type="match status" value="1"/>
</dbReference>
<evidence type="ECO:0000256" key="7">
    <source>
        <dbReference type="ARBA" id="ARBA00023212"/>
    </source>
</evidence>
<dbReference type="InterPro" id="IPR036872">
    <property type="entry name" value="CH_dom_sf"/>
</dbReference>
<comment type="similarity">
    <text evidence="2">Belongs to the MAPRE family.</text>
</comment>
<keyword evidence="7" id="KW-0206">Cytoskeleton</keyword>
<comment type="caution">
    <text evidence="11">The sequence shown here is derived from an EMBL/GenBank/DDBJ whole genome shotgun (WGS) entry which is preliminary data.</text>
</comment>
<evidence type="ECO:0000256" key="5">
    <source>
        <dbReference type="ARBA" id="ARBA00022701"/>
    </source>
</evidence>
<organism evidence="11 12">
    <name type="scientific">Furculomyces boomerangus</name>
    <dbReference type="NCBI Taxonomy" id="61424"/>
    <lineage>
        <taxon>Eukaryota</taxon>
        <taxon>Fungi</taxon>
        <taxon>Fungi incertae sedis</taxon>
        <taxon>Zoopagomycota</taxon>
        <taxon>Kickxellomycotina</taxon>
        <taxon>Harpellomycetes</taxon>
        <taxon>Harpellales</taxon>
        <taxon>Harpellaceae</taxon>
        <taxon>Furculomyces</taxon>
    </lineage>
</organism>
<dbReference type="Gene3D" id="1.10.418.10">
    <property type="entry name" value="Calponin-like domain"/>
    <property type="match status" value="1"/>
</dbReference>
<dbReference type="PANTHER" id="PTHR10623">
    <property type="entry name" value="MICROTUBULE-ASSOCIATED PROTEIN RP/EB FAMILY MEMBER"/>
    <property type="match status" value="1"/>
</dbReference>
<dbReference type="GO" id="GO:0035371">
    <property type="term" value="C:microtubule plus-end"/>
    <property type="evidence" value="ECO:0007669"/>
    <property type="project" value="UniProtKB-ARBA"/>
</dbReference>
<evidence type="ECO:0000313" key="12">
    <source>
        <dbReference type="Proteomes" id="UP000245699"/>
    </source>
</evidence>
<reference evidence="11 12" key="1">
    <citation type="journal article" date="2018" name="MBio">
        <title>Comparative Genomics Reveals the Core Gene Toolbox for the Fungus-Insect Symbiosis.</title>
        <authorList>
            <person name="Wang Y."/>
            <person name="Stata M."/>
            <person name="Wang W."/>
            <person name="Stajich J.E."/>
            <person name="White M.M."/>
            <person name="Moncalvo J.M."/>
        </authorList>
    </citation>
    <scope>NUCLEOTIDE SEQUENCE [LARGE SCALE GENOMIC DNA]</scope>
    <source>
        <strain evidence="11 12">AUS-77-4</strain>
    </source>
</reference>
<feature type="domain" description="Calponin-homology (CH)" evidence="10">
    <location>
        <begin position="2"/>
        <end position="103"/>
    </location>
</feature>
<dbReference type="GO" id="GO:0035372">
    <property type="term" value="P:protein localization to microtubule"/>
    <property type="evidence" value="ECO:0007669"/>
    <property type="project" value="UniProtKB-ARBA"/>
</dbReference>
<keyword evidence="6" id="KW-0498">Mitosis</keyword>
<dbReference type="GO" id="GO:0072686">
    <property type="term" value="C:mitotic spindle"/>
    <property type="evidence" value="ECO:0007669"/>
    <property type="project" value="UniProtKB-ARBA"/>
</dbReference>
<evidence type="ECO:0000256" key="4">
    <source>
        <dbReference type="ARBA" id="ARBA00022618"/>
    </source>
</evidence>
<keyword evidence="3" id="KW-0963">Cytoplasm</keyword>
<dbReference type="SUPFAM" id="SSF47576">
    <property type="entry name" value="Calponin-homology domain, CH-domain"/>
    <property type="match status" value="1"/>
</dbReference>
<evidence type="ECO:0000259" key="10">
    <source>
        <dbReference type="PROSITE" id="PS50021"/>
    </source>
</evidence>
<evidence type="ECO:0000256" key="2">
    <source>
        <dbReference type="ARBA" id="ARBA00010729"/>
    </source>
</evidence>
<evidence type="ECO:0000256" key="3">
    <source>
        <dbReference type="ARBA" id="ARBA00022490"/>
    </source>
</evidence>
<dbReference type="Pfam" id="PF00307">
    <property type="entry name" value="CH"/>
    <property type="match status" value="1"/>
</dbReference>
<evidence type="ECO:0000256" key="8">
    <source>
        <dbReference type="ARBA" id="ARBA00023306"/>
    </source>
</evidence>
<sequence>MSKSRQELLSWVNELLQTNYTKIEQLGSGAAYCQIMDSIYGDIPLRRVKFNANQPYEYMNNLKILQNSFASHEIDKPLNPGKIMLCKFQDNLDLIQWLRSFWEMEFPGGQYDAVGRRKGQAIDTAGTKSPRPASSAGSTRSSVTNASRAGHARISAATSTPSAMKSTSLRMVEAFVQQVEPEEGSEIDNFVSQIQNILYSEEDTFQEEPEEQSFHQNYEEVNQRISNLRVDEEETF</sequence>
<dbReference type="Gene3D" id="1.20.5.1430">
    <property type="match status" value="1"/>
</dbReference>
<evidence type="ECO:0000256" key="9">
    <source>
        <dbReference type="SAM" id="MobiDB-lite"/>
    </source>
</evidence>
<name>A0A2T9Y8Y0_9FUNG</name>
<dbReference type="OrthoDB" id="2119228at2759"/>
<keyword evidence="5" id="KW-0493">Microtubule</keyword>
<gene>
    <name evidence="11" type="ORF">BB559_005393</name>
</gene>
<comment type="subcellular location">
    <subcellularLocation>
        <location evidence="1">Cytoplasm</location>
        <location evidence="1">Cytoskeleton</location>
    </subcellularLocation>
</comment>
<protein>
    <recommendedName>
        <fullName evidence="10">Calponin-homology (CH) domain-containing protein</fullName>
    </recommendedName>
</protein>
<accession>A0A2T9Y8Y0</accession>
<feature type="compositionally biased region" description="Polar residues" evidence="9">
    <location>
        <begin position="135"/>
        <end position="147"/>
    </location>
</feature>
<dbReference type="InterPro" id="IPR001715">
    <property type="entry name" value="CH_dom"/>
</dbReference>
<evidence type="ECO:0000313" key="11">
    <source>
        <dbReference type="EMBL" id="PVU88791.1"/>
    </source>
</evidence>
<dbReference type="EMBL" id="MBFT01000596">
    <property type="protein sequence ID" value="PVU88791.1"/>
    <property type="molecule type" value="Genomic_DNA"/>
</dbReference>
<evidence type="ECO:0000256" key="1">
    <source>
        <dbReference type="ARBA" id="ARBA00004245"/>
    </source>
</evidence>
<dbReference type="STRING" id="61424.A0A2T9Y8Y0"/>
<proteinExistence type="inferred from homology"/>
<dbReference type="InterPro" id="IPR027328">
    <property type="entry name" value="MAPRE"/>
</dbReference>
<dbReference type="AlphaFoldDB" id="A0A2T9Y8Y0"/>
<keyword evidence="8" id="KW-0131">Cell cycle</keyword>
<evidence type="ECO:0000256" key="6">
    <source>
        <dbReference type="ARBA" id="ARBA00022776"/>
    </source>
</evidence>
<dbReference type="Proteomes" id="UP000245699">
    <property type="component" value="Unassembled WGS sequence"/>
</dbReference>